<feature type="region of interest" description="Disordered" evidence="8">
    <location>
        <begin position="1"/>
        <end position="33"/>
    </location>
</feature>
<dbReference type="PANTHER" id="PTHR31954">
    <property type="entry name" value="CILIA- AND FLAGELLA-ASSOCIATED PROTEIN 157"/>
    <property type="match status" value="1"/>
</dbReference>
<evidence type="ECO:0000256" key="2">
    <source>
        <dbReference type="ARBA" id="ARBA00010841"/>
    </source>
</evidence>
<keyword evidence="5" id="KW-0969">Cilium</keyword>
<evidence type="ECO:0000256" key="8">
    <source>
        <dbReference type="SAM" id="MobiDB-lite"/>
    </source>
</evidence>
<evidence type="ECO:0000256" key="4">
    <source>
        <dbReference type="ARBA" id="ARBA00023054"/>
    </source>
</evidence>
<dbReference type="GO" id="GO:0008017">
    <property type="term" value="F:microtubule binding"/>
    <property type="evidence" value="ECO:0007669"/>
    <property type="project" value="TreeGrafter"/>
</dbReference>
<protein>
    <recommendedName>
        <fullName evidence="3">Cilia- and flagella-associated protein 157</fullName>
    </recommendedName>
</protein>
<evidence type="ECO:0000256" key="1">
    <source>
        <dbReference type="ARBA" id="ARBA00004138"/>
    </source>
</evidence>
<reference evidence="9" key="1">
    <citation type="submission" date="2025-08" db="UniProtKB">
        <authorList>
            <consortium name="Ensembl"/>
        </authorList>
    </citation>
    <scope>IDENTIFICATION</scope>
</reference>
<dbReference type="Ensembl" id="ENSCLMT00005008639.1">
    <property type="protein sequence ID" value="ENSCLMP00005008020.1"/>
    <property type="gene ID" value="ENSCLMG00005004473.1"/>
</dbReference>
<evidence type="ECO:0000313" key="9">
    <source>
        <dbReference type="Ensembl" id="ENSCLMP00005008020.1"/>
    </source>
</evidence>
<accession>A0A8C2WRL3</accession>
<evidence type="ECO:0000256" key="6">
    <source>
        <dbReference type="ARBA" id="ARBA00023273"/>
    </source>
</evidence>
<dbReference type="Proteomes" id="UP000694565">
    <property type="component" value="Unplaced"/>
</dbReference>
<dbReference type="GeneTree" id="ENSGT00730000111240"/>
<keyword evidence="10" id="KW-1185">Reference proteome</keyword>
<evidence type="ECO:0000256" key="5">
    <source>
        <dbReference type="ARBA" id="ARBA00023069"/>
    </source>
</evidence>
<proteinExistence type="inferred from homology"/>
<dbReference type="InterPro" id="IPR038844">
    <property type="entry name" value="CFAP157"/>
</dbReference>
<feature type="coiled-coil region" evidence="7">
    <location>
        <begin position="284"/>
        <end position="363"/>
    </location>
</feature>
<keyword evidence="6" id="KW-0966">Cell projection</keyword>
<reference evidence="9" key="2">
    <citation type="submission" date="2025-09" db="UniProtKB">
        <authorList>
            <consortium name="Ensembl"/>
        </authorList>
    </citation>
    <scope>IDENTIFICATION</scope>
</reference>
<feature type="coiled-coil region" evidence="7">
    <location>
        <begin position="42"/>
        <end position="186"/>
    </location>
</feature>
<evidence type="ECO:0000313" key="10">
    <source>
        <dbReference type="Proteomes" id="UP000694565"/>
    </source>
</evidence>
<keyword evidence="4 7" id="KW-0175">Coiled coil</keyword>
<name>A0A8C2WRL3_CYCLU</name>
<dbReference type="GO" id="GO:0036064">
    <property type="term" value="C:ciliary basal body"/>
    <property type="evidence" value="ECO:0007669"/>
    <property type="project" value="TreeGrafter"/>
</dbReference>
<comment type="similarity">
    <text evidence="2">Belongs to the CFAP157 family.</text>
</comment>
<comment type="subcellular location">
    <subcellularLocation>
        <location evidence="1">Cell projection</location>
        <location evidence="1">Cilium</location>
    </subcellularLocation>
</comment>
<evidence type="ECO:0000256" key="7">
    <source>
        <dbReference type="SAM" id="Coils"/>
    </source>
</evidence>
<sequence>MPKKKEKKQDDVKKAAKKENSPTAAGKSGSEDKEKHLYLIQMRYLNEQLERYQLECGQQERQKKELNSRYGALEKEKNDIVDFLKRSVLEKEAEAEELTERLESRRRAAGEDGAALRLQLRELREELRGRVEELHAENATLVARLAGLEEFQEQKEQLTSDLESLRKQLAGQEERHEAALHNLEMNALLEKKRLEEEMEGHVATMAAEVQHLVDQKVPATTRSALQENAEVKARIGQLSAQTLSLMGENSALQDCKNRLGVDVDLLEEMLRETSRKSCVRKKVAEQLTEKCRRLQAELEDGRRERERLQSEHSGVLAEVEALRSKFNRVSTRFRLFQKHISKVSRLEAELREERRRRSRMKSIMQEAAVALRQALMVKVQTPGTPGHKAVTYLIFKRKV</sequence>
<dbReference type="PANTHER" id="PTHR31954:SF1">
    <property type="entry name" value="CILIA- AND FLAGELLA-ASSOCIATED PROTEIN 157"/>
    <property type="match status" value="1"/>
</dbReference>
<feature type="compositionally biased region" description="Basic and acidic residues" evidence="8">
    <location>
        <begin position="7"/>
        <end position="20"/>
    </location>
</feature>
<organism evidence="9 10">
    <name type="scientific">Cyclopterus lumpus</name>
    <name type="common">Lumpsucker</name>
    <dbReference type="NCBI Taxonomy" id="8103"/>
    <lineage>
        <taxon>Eukaryota</taxon>
        <taxon>Metazoa</taxon>
        <taxon>Chordata</taxon>
        <taxon>Craniata</taxon>
        <taxon>Vertebrata</taxon>
        <taxon>Euteleostomi</taxon>
        <taxon>Actinopterygii</taxon>
        <taxon>Neopterygii</taxon>
        <taxon>Teleostei</taxon>
        <taxon>Neoteleostei</taxon>
        <taxon>Acanthomorphata</taxon>
        <taxon>Eupercaria</taxon>
        <taxon>Perciformes</taxon>
        <taxon>Cottioidei</taxon>
        <taxon>Cottales</taxon>
        <taxon>Cyclopteridae</taxon>
        <taxon>Cyclopterus</taxon>
    </lineage>
</organism>
<dbReference type="AlphaFoldDB" id="A0A8C2WRL3"/>
<evidence type="ECO:0000256" key="3">
    <source>
        <dbReference type="ARBA" id="ARBA00014087"/>
    </source>
</evidence>